<keyword evidence="3" id="KW-1185">Reference proteome</keyword>
<evidence type="ECO:0000313" key="2">
    <source>
        <dbReference type="EMBL" id="KAK8401792.1"/>
    </source>
</evidence>
<feature type="chain" id="PRO_5043912035" description="Vitelline membrane outer layer 1-like protein" evidence="1">
    <location>
        <begin position="18"/>
        <end position="218"/>
    </location>
</feature>
<dbReference type="Pfam" id="PF03762">
    <property type="entry name" value="VOMI"/>
    <property type="match status" value="1"/>
</dbReference>
<keyword evidence="1" id="KW-0732">Signal</keyword>
<protein>
    <recommendedName>
        <fullName evidence="4">Vitelline membrane outer layer 1-like protein</fullName>
    </recommendedName>
</protein>
<dbReference type="InterPro" id="IPR005515">
    <property type="entry name" value="VOMI"/>
</dbReference>
<accession>A0AAW0UU12</accession>
<dbReference type="AlphaFoldDB" id="A0AAW0UU12"/>
<feature type="signal peptide" evidence="1">
    <location>
        <begin position="1"/>
        <end position="17"/>
    </location>
</feature>
<evidence type="ECO:0008006" key="4">
    <source>
        <dbReference type="Google" id="ProtNLM"/>
    </source>
</evidence>
<dbReference type="GO" id="GO:0005615">
    <property type="term" value="C:extracellular space"/>
    <property type="evidence" value="ECO:0007669"/>
    <property type="project" value="TreeGrafter"/>
</dbReference>
<comment type="caution">
    <text evidence="2">The sequence shown here is derived from an EMBL/GenBank/DDBJ whole genome shotgun (WGS) entry which is preliminary data.</text>
</comment>
<dbReference type="SUPFAM" id="SSF51092">
    <property type="entry name" value="Vitelline membrane outer protein-I (VMO-I)"/>
    <property type="match status" value="1"/>
</dbReference>
<proteinExistence type="predicted"/>
<gene>
    <name evidence="2" type="ORF">O3P69_001119</name>
</gene>
<dbReference type="EMBL" id="JARAKH010000008">
    <property type="protein sequence ID" value="KAK8401792.1"/>
    <property type="molecule type" value="Genomic_DNA"/>
</dbReference>
<dbReference type="Gene3D" id="2.100.10.20">
    <property type="entry name" value="Vitelline membrane outer layer protein I (VOMI)"/>
    <property type="match status" value="1"/>
</dbReference>
<evidence type="ECO:0000313" key="3">
    <source>
        <dbReference type="Proteomes" id="UP001487740"/>
    </source>
</evidence>
<organism evidence="2 3">
    <name type="scientific">Scylla paramamosain</name>
    <name type="common">Mud crab</name>
    <dbReference type="NCBI Taxonomy" id="85552"/>
    <lineage>
        <taxon>Eukaryota</taxon>
        <taxon>Metazoa</taxon>
        <taxon>Ecdysozoa</taxon>
        <taxon>Arthropoda</taxon>
        <taxon>Crustacea</taxon>
        <taxon>Multicrustacea</taxon>
        <taxon>Malacostraca</taxon>
        <taxon>Eumalacostraca</taxon>
        <taxon>Eucarida</taxon>
        <taxon>Decapoda</taxon>
        <taxon>Pleocyemata</taxon>
        <taxon>Brachyura</taxon>
        <taxon>Eubrachyura</taxon>
        <taxon>Portunoidea</taxon>
        <taxon>Portunidae</taxon>
        <taxon>Portuninae</taxon>
        <taxon>Scylla</taxon>
    </lineage>
</organism>
<dbReference type="PANTHER" id="PTHR18841:SF0">
    <property type="entry name" value="VITELLINE MEMBRANE OUTER LAYER 1 HOMOLOG A-RELATED"/>
    <property type="match status" value="1"/>
</dbReference>
<name>A0AAW0UU12_SCYPA</name>
<dbReference type="InterPro" id="IPR036706">
    <property type="entry name" value="VOMI_sf"/>
</dbReference>
<sequence length="218" mass="23755">MLLLAVLALALAAPSLAYSPDDFIHSLGATFLGFWGATEACPVGSYARAFELKVEKQHWGVDDDTSVNAIRLYCYNAAGEPTGNVTSSTMNRGSWTGVYSCDEGDYLYGYNLKSQPDQGSLTDDTAANALRMYCRQTSDYLESPGNKWGSWLEPSFCRSGMGVCGLMTLVEEDQGTFGDDTALNDVRFLCCDLPYNQEGRTRMAQVSIPAASSEDHLQ</sequence>
<evidence type="ECO:0000256" key="1">
    <source>
        <dbReference type="SAM" id="SignalP"/>
    </source>
</evidence>
<reference evidence="2 3" key="1">
    <citation type="submission" date="2023-03" db="EMBL/GenBank/DDBJ databases">
        <title>High-quality genome of Scylla paramamosain provides insights in environmental adaptation.</title>
        <authorList>
            <person name="Zhang L."/>
        </authorList>
    </citation>
    <scope>NUCLEOTIDE SEQUENCE [LARGE SCALE GENOMIC DNA]</scope>
    <source>
        <strain evidence="2">LZ_2023a</strain>
        <tissue evidence="2">Muscle</tissue>
    </source>
</reference>
<dbReference type="PANTHER" id="PTHR18841">
    <property type="entry name" value="VITELLINE MEMBRANE OUTER LAYER PROTEIN I-RELATED"/>
    <property type="match status" value="1"/>
</dbReference>
<dbReference type="Proteomes" id="UP001487740">
    <property type="component" value="Unassembled WGS sequence"/>
</dbReference>